<feature type="region of interest" description="Disordered" evidence="1">
    <location>
        <begin position="173"/>
        <end position="203"/>
    </location>
</feature>
<organism evidence="2">
    <name type="scientific">viral metagenome</name>
    <dbReference type="NCBI Taxonomy" id="1070528"/>
    <lineage>
        <taxon>unclassified sequences</taxon>
        <taxon>metagenomes</taxon>
        <taxon>organismal metagenomes</taxon>
    </lineage>
</organism>
<feature type="compositionally biased region" description="Low complexity" evidence="1">
    <location>
        <begin position="395"/>
        <end position="408"/>
    </location>
</feature>
<evidence type="ECO:0000313" key="2">
    <source>
        <dbReference type="EMBL" id="QHT23422.1"/>
    </source>
</evidence>
<evidence type="ECO:0000256" key="1">
    <source>
        <dbReference type="SAM" id="MobiDB-lite"/>
    </source>
</evidence>
<dbReference type="AlphaFoldDB" id="A0A6C0E3W9"/>
<accession>A0A6C0E3W9</accession>
<feature type="region of interest" description="Disordered" evidence="1">
    <location>
        <begin position="345"/>
        <end position="419"/>
    </location>
</feature>
<dbReference type="EMBL" id="MN739731">
    <property type="protein sequence ID" value="QHT23422.1"/>
    <property type="molecule type" value="Genomic_DNA"/>
</dbReference>
<feature type="compositionally biased region" description="Low complexity" evidence="1">
    <location>
        <begin position="364"/>
        <end position="373"/>
    </location>
</feature>
<feature type="compositionally biased region" description="Basic and acidic residues" evidence="1">
    <location>
        <begin position="348"/>
        <end position="361"/>
    </location>
</feature>
<protein>
    <submittedName>
        <fullName evidence="2">Uncharacterized protein</fullName>
    </submittedName>
</protein>
<sequence>MSSDSTDSTDSIEQSEKCIIPTEFNKIIKDLSNDLSTTFPEYAPFIEKWWQNSKYENPIRYLYEFCLKKMPPRFFDILYKNTDMFSENSDLDTEFLPNIHFRNLWHCDISDNTRETIWRYLQLILFAIVGTMDNSEAFGETIKTFKSIEENDLKNTLEETMGKMYDFFENNKNMSKSKGDGESGEDETGEGKDTDDENEEGINMKNFPTAENLHEHINGMLSGKLGELAMEIAQETASDLNLGADGDLNADSNVKDVFQKLMKNPTKLMSLVKNVGSKLDEKIKSGSIKESELMSEASDIINRMKDMPGMGDIQSMLKKMGMSKGMGGGKFDFNAMESKLNQNMKQAQMKEKMKEKAEIKKTQSQHAQAQAQADIHRRTQNFNPVPDEQLFNMFSSQSSSSNPSNSANGEKKKKKKKKN</sequence>
<proteinExistence type="predicted"/>
<name>A0A6C0E3W9_9ZZZZ</name>
<feature type="compositionally biased region" description="Acidic residues" evidence="1">
    <location>
        <begin position="182"/>
        <end position="200"/>
    </location>
</feature>
<reference evidence="2" key="1">
    <citation type="journal article" date="2020" name="Nature">
        <title>Giant virus diversity and host interactions through global metagenomics.</title>
        <authorList>
            <person name="Schulz F."/>
            <person name="Roux S."/>
            <person name="Paez-Espino D."/>
            <person name="Jungbluth S."/>
            <person name="Walsh D.A."/>
            <person name="Denef V.J."/>
            <person name="McMahon K.D."/>
            <person name="Konstantinidis K.T."/>
            <person name="Eloe-Fadrosh E.A."/>
            <person name="Kyrpides N.C."/>
            <person name="Woyke T."/>
        </authorList>
    </citation>
    <scope>NUCLEOTIDE SEQUENCE</scope>
    <source>
        <strain evidence="2">GVMAG-M-3300023179-116</strain>
    </source>
</reference>